<dbReference type="InterPro" id="IPR003400">
    <property type="entry name" value="ExbD"/>
</dbReference>
<keyword evidence="6" id="KW-0472">Membrane</keyword>
<dbReference type="Gene3D" id="3.30.420.270">
    <property type="match status" value="1"/>
</dbReference>
<dbReference type="EMBL" id="CP036261">
    <property type="protein sequence ID" value="QDS89537.1"/>
    <property type="molecule type" value="Genomic_DNA"/>
</dbReference>
<protein>
    <submittedName>
        <fullName evidence="8">Biopolymer transport protein ExbD/TolR</fullName>
    </submittedName>
</protein>
<evidence type="ECO:0000256" key="4">
    <source>
        <dbReference type="ARBA" id="ARBA00022692"/>
    </source>
</evidence>
<dbReference type="GO" id="GO:0015031">
    <property type="term" value="P:protein transport"/>
    <property type="evidence" value="ECO:0007669"/>
    <property type="project" value="UniProtKB-KW"/>
</dbReference>
<dbReference type="KEGG" id="ruv:EC9_37370"/>
<organism evidence="8 9">
    <name type="scientific">Rosistilla ulvae</name>
    <dbReference type="NCBI Taxonomy" id="1930277"/>
    <lineage>
        <taxon>Bacteria</taxon>
        <taxon>Pseudomonadati</taxon>
        <taxon>Planctomycetota</taxon>
        <taxon>Planctomycetia</taxon>
        <taxon>Pirellulales</taxon>
        <taxon>Pirellulaceae</taxon>
        <taxon>Rosistilla</taxon>
    </lineage>
</organism>
<keyword evidence="7" id="KW-0813">Transport</keyword>
<keyword evidence="9" id="KW-1185">Reference proteome</keyword>
<evidence type="ECO:0000256" key="3">
    <source>
        <dbReference type="ARBA" id="ARBA00022475"/>
    </source>
</evidence>
<proteinExistence type="inferred from homology"/>
<reference evidence="8 9" key="1">
    <citation type="submission" date="2019-02" db="EMBL/GenBank/DDBJ databases">
        <title>Deep-cultivation of Planctomycetes and their phenomic and genomic characterization uncovers novel biology.</title>
        <authorList>
            <person name="Wiegand S."/>
            <person name="Jogler M."/>
            <person name="Boedeker C."/>
            <person name="Pinto D."/>
            <person name="Vollmers J."/>
            <person name="Rivas-Marin E."/>
            <person name="Kohn T."/>
            <person name="Peeters S.H."/>
            <person name="Heuer A."/>
            <person name="Rast P."/>
            <person name="Oberbeckmann S."/>
            <person name="Bunk B."/>
            <person name="Jeske O."/>
            <person name="Meyerdierks A."/>
            <person name="Storesund J.E."/>
            <person name="Kallscheuer N."/>
            <person name="Luecker S."/>
            <person name="Lage O.M."/>
            <person name="Pohl T."/>
            <person name="Merkel B.J."/>
            <person name="Hornburger P."/>
            <person name="Mueller R.-W."/>
            <person name="Bruemmer F."/>
            <person name="Labrenz M."/>
            <person name="Spormann A.M."/>
            <person name="Op den Camp H."/>
            <person name="Overmann J."/>
            <person name="Amann R."/>
            <person name="Jetten M.S.M."/>
            <person name="Mascher T."/>
            <person name="Medema M.H."/>
            <person name="Devos D.P."/>
            <person name="Kaster A.-K."/>
            <person name="Ovreas L."/>
            <person name="Rohde M."/>
            <person name="Galperin M.Y."/>
            <person name="Jogler C."/>
        </authorList>
    </citation>
    <scope>NUCLEOTIDE SEQUENCE [LARGE SCALE GENOMIC DNA]</scope>
    <source>
        <strain evidence="8 9">EC9</strain>
    </source>
</reference>
<evidence type="ECO:0000256" key="6">
    <source>
        <dbReference type="ARBA" id="ARBA00023136"/>
    </source>
</evidence>
<dbReference type="PANTHER" id="PTHR30558:SF3">
    <property type="entry name" value="BIOPOLYMER TRANSPORT PROTEIN EXBD-RELATED"/>
    <property type="match status" value="1"/>
</dbReference>
<sequence>MRLPSGHGREPLELKMTPMIDVVFLLLVFFLWTSSFEEPEFLMPSAIADPPLAAGAEATLQPPPASEPFDEIIVRIQWTSGAATLLFNDQPLPSLDALRQRLQAILDVGVLPPVIVDPDPEVPMGDAIRVYDTARSLGFDRVLFAARADTAPPSSN</sequence>
<keyword evidence="3" id="KW-1003">Cell membrane</keyword>
<evidence type="ECO:0000256" key="7">
    <source>
        <dbReference type="RuleBase" id="RU003879"/>
    </source>
</evidence>
<dbReference type="Proteomes" id="UP000319557">
    <property type="component" value="Chromosome"/>
</dbReference>
<dbReference type="RefSeq" id="WP_145347312.1">
    <property type="nucleotide sequence ID" value="NZ_CP036261.1"/>
</dbReference>
<accession>A0A517M3T6</accession>
<dbReference type="GO" id="GO:0005886">
    <property type="term" value="C:plasma membrane"/>
    <property type="evidence" value="ECO:0007669"/>
    <property type="project" value="UniProtKB-SubCell"/>
</dbReference>
<comment type="subcellular location">
    <subcellularLocation>
        <location evidence="1">Cell membrane</location>
        <topology evidence="1">Single-pass membrane protein</topology>
    </subcellularLocation>
    <subcellularLocation>
        <location evidence="7">Cell membrane</location>
        <topology evidence="7">Single-pass type II membrane protein</topology>
    </subcellularLocation>
</comment>
<dbReference type="Pfam" id="PF02472">
    <property type="entry name" value="ExbD"/>
    <property type="match status" value="1"/>
</dbReference>
<dbReference type="PANTHER" id="PTHR30558">
    <property type="entry name" value="EXBD MEMBRANE COMPONENT OF PMF-DRIVEN MACROMOLECULE IMPORT SYSTEM"/>
    <property type="match status" value="1"/>
</dbReference>
<keyword evidence="4 7" id="KW-0812">Transmembrane</keyword>
<dbReference type="OrthoDB" id="281590at2"/>
<gene>
    <name evidence="8" type="ORF">EC9_37370</name>
</gene>
<evidence type="ECO:0000313" key="9">
    <source>
        <dbReference type="Proteomes" id="UP000319557"/>
    </source>
</evidence>
<dbReference type="AlphaFoldDB" id="A0A517M3T6"/>
<evidence type="ECO:0000256" key="2">
    <source>
        <dbReference type="ARBA" id="ARBA00005811"/>
    </source>
</evidence>
<evidence type="ECO:0000256" key="5">
    <source>
        <dbReference type="ARBA" id="ARBA00022989"/>
    </source>
</evidence>
<keyword evidence="7" id="KW-0653">Protein transport</keyword>
<evidence type="ECO:0000256" key="1">
    <source>
        <dbReference type="ARBA" id="ARBA00004162"/>
    </source>
</evidence>
<keyword evidence="5" id="KW-1133">Transmembrane helix</keyword>
<dbReference type="GO" id="GO:0022857">
    <property type="term" value="F:transmembrane transporter activity"/>
    <property type="evidence" value="ECO:0007669"/>
    <property type="project" value="InterPro"/>
</dbReference>
<evidence type="ECO:0000313" key="8">
    <source>
        <dbReference type="EMBL" id="QDS89537.1"/>
    </source>
</evidence>
<comment type="similarity">
    <text evidence="2 7">Belongs to the ExbD/TolR family.</text>
</comment>
<name>A0A517M3T6_9BACT</name>